<evidence type="ECO:0000259" key="2">
    <source>
        <dbReference type="PROSITE" id="PS50943"/>
    </source>
</evidence>
<gene>
    <name evidence="3" type="ORF">Aple_016900</name>
</gene>
<organism evidence="3 4">
    <name type="scientific">Acrocarpospora pleiomorpha</name>
    <dbReference type="NCBI Taxonomy" id="90975"/>
    <lineage>
        <taxon>Bacteria</taxon>
        <taxon>Bacillati</taxon>
        <taxon>Actinomycetota</taxon>
        <taxon>Actinomycetes</taxon>
        <taxon>Streptosporangiales</taxon>
        <taxon>Streptosporangiaceae</taxon>
        <taxon>Acrocarpospora</taxon>
    </lineage>
</organism>
<dbReference type="InterPro" id="IPR054344">
    <property type="entry name" value="TY-Chap_N"/>
</dbReference>
<feature type="compositionally biased region" description="Polar residues" evidence="1">
    <location>
        <begin position="343"/>
        <end position="352"/>
    </location>
</feature>
<protein>
    <recommendedName>
        <fullName evidence="2">HTH cro/C1-type domain-containing protein</fullName>
    </recommendedName>
</protein>
<name>A0A5M3XAS7_9ACTN</name>
<proteinExistence type="predicted"/>
<feature type="domain" description="HTH cro/C1-type" evidence="2">
    <location>
        <begin position="109"/>
        <end position="143"/>
    </location>
</feature>
<dbReference type="Proteomes" id="UP000377595">
    <property type="component" value="Unassembled WGS sequence"/>
</dbReference>
<comment type="caution">
    <text evidence="3">The sequence shown here is derived from an EMBL/GenBank/DDBJ whole genome shotgun (WGS) entry which is preliminary data.</text>
</comment>
<dbReference type="AlphaFoldDB" id="A0A5M3XAS7"/>
<dbReference type="EMBL" id="BLAF01000008">
    <property type="protein sequence ID" value="GES18795.1"/>
    <property type="molecule type" value="Genomic_DNA"/>
</dbReference>
<accession>A0A5M3XAS7</accession>
<dbReference type="Pfam" id="PF22552">
    <property type="entry name" value="TY-Chap3"/>
    <property type="match status" value="1"/>
</dbReference>
<sequence length="384" mass="42491">MPGWMSNRVVDGLPLQRDTLRLALDAGDRVRTFAFEPLPLVVRCRTSADTFGQGLSVDHGPDIEDLDLESVTTREDLAVALRELHVRADSPSLRYLERWAASHQGAAALSKATVSDMLRGIRFPRRAVLETFVEACGVPAQQLAPWRRAWTKIASKEKYRAVDEIAEAQRLREQVLSEARQHAAAIIAVAEARAHQIIIAAAAEAGIELPDPGIQLDGAWAVFRRGILSRLPTAPGEVLLIRDRIEHRRYVQVWWQVDGFHAETPNSHVIKGVTEEMLLTASDEQALADAGWQQPFRDVIQYNWWINLAHTSSETMATMAVAALHKVQKVESTSTLEFLASRDPNQLGSGVSESAWESAWPSLDGEQANPKSKDDPPEATAKPT</sequence>
<keyword evidence="4" id="KW-1185">Reference proteome</keyword>
<feature type="region of interest" description="Disordered" evidence="1">
    <location>
        <begin position="343"/>
        <end position="384"/>
    </location>
</feature>
<reference evidence="3 4" key="1">
    <citation type="submission" date="2019-10" db="EMBL/GenBank/DDBJ databases">
        <title>Whole genome shotgun sequence of Acrocarpospora pleiomorpha NBRC 16267.</title>
        <authorList>
            <person name="Ichikawa N."/>
            <person name="Kimura A."/>
            <person name="Kitahashi Y."/>
            <person name="Komaki H."/>
            <person name="Oguchi A."/>
        </authorList>
    </citation>
    <scope>NUCLEOTIDE SEQUENCE [LARGE SCALE GENOMIC DNA]</scope>
    <source>
        <strain evidence="3 4">NBRC 16267</strain>
    </source>
</reference>
<evidence type="ECO:0000313" key="3">
    <source>
        <dbReference type="EMBL" id="GES18795.1"/>
    </source>
</evidence>
<evidence type="ECO:0000313" key="4">
    <source>
        <dbReference type="Proteomes" id="UP000377595"/>
    </source>
</evidence>
<dbReference type="InterPro" id="IPR001387">
    <property type="entry name" value="Cro/C1-type_HTH"/>
</dbReference>
<dbReference type="PROSITE" id="PS50943">
    <property type="entry name" value="HTH_CROC1"/>
    <property type="match status" value="1"/>
</dbReference>
<evidence type="ECO:0000256" key="1">
    <source>
        <dbReference type="SAM" id="MobiDB-lite"/>
    </source>
</evidence>